<gene>
    <name evidence="9" type="ORF">MBEHAL_2265</name>
</gene>
<dbReference type="AlphaFoldDB" id="U2YWT7"/>
<keyword evidence="2" id="KW-0479">Metal-binding</keyword>
<keyword evidence="4" id="KW-0411">Iron-sulfur</keyword>
<evidence type="ECO:0000256" key="6">
    <source>
        <dbReference type="ARBA" id="ARBA00034078"/>
    </source>
</evidence>
<dbReference type="EMBL" id="BATA01000071">
    <property type="protein sequence ID" value="GAD53505.1"/>
    <property type="molecule type" value="Genomic_DNA"/>
</dbReference>
<keyword evidence="10" id="KW-1185">Reference proteome</keyword>
<sequence>MSTNDDTDVDTEAQPAYEEDELQTTRRNAAKFFAALGGAAAVGTFAVSGLKGLNDAALSGGPDYNYKTLYAQGTKLVDKEGNGIKVGDIPKGSGNEKTVFPEKKGGGALQVKTATTLLARFSESDFKSPTNTDGTVDGYVAYSGVCTHAGCIVSQRAGPDNEYFHCPCHQSTYNPLEGCKVVGGPAPRALPQLPIGVTEDDNQLIIATGPFEGPIGPQ</sequence>
<accession>U2YWT7</accession>
<evidence type="ECO:0000256" key="4">
    <source>
        <dbReference type="ARBA" id="ARBA00023014"/>
    </source>
</evidence>
<evidence type="ECO:0000313" key="9">
    <source>
        <dbReference type="EMBL" id="GAD53505.1"/>
    </source>
</evidence>
<evidence type="ECO:0000256" key="5">
    <source>
        <dbReference type="ARBA" id="ARBA00023157"/>
    </source>
</evidence>
<dbReference type="GO" id="GO:0051537">
    <property type="term" value="F:2 iron, 2 sulfur cluster binding"/>
    <property type="evidence" value="ECO:0007669"/>
    <property type="project" value="UniProtKB-KW"/>
</dbReference>
<dbReference type="InterPro" id="IPR005805">
    <property type="entry name" value="Rieske_Fe-S_prot_C"/>
</dbReference>
<name>U2YWT7_9EURY</name>
<reference evidence="9 10" key="1">
    <citation type="submission" date="2013-09" db="EMBL/GenBank/DDBJ databases">
        <title>Whole genome sequencing of Halarchaeum acidiphilum strain MH1-52-1.</title>
        <authorList>
            <person name="Shimane Y."/>
            <person name="Minegishi H."/>
            <person name="Nishi S."/>
            <person name="Echigo A."/>
            <person name="Shuto A."/>
            <person name="Konishi M."/>
            <person name="Ito T."/>
            <person name="Ohkuma M."/>
            <person name="Ohta Y."/>
            <person name="Nagano Y."/>
            <person name="Tsubouchi T."/>
            <person name="Mori K."/>
            <person name="Usui K."/>
            <person name="Kamekura M."/>
            <person name="Usami R."/>
            <person name="Takaki Y."/>
            <person name="Hatada Y."/>
        </authorList>
    </citation>
    <scope>NUCLEOTIDE SEQUENCE [LARGE SCALE GENOMIC DNA]</scope>
    <source>
        <strain evidence="9 10">JCM 16109</strain>
    </source>
</reference>
<evidence type="ECO:0000256" key="7">
    <source>
        <dbReference type="SAM" id="MobiDB-lite"/>
    </source>
</evidence>
<keyword evidence="5" id="KW-1015">Disulfide bond</keyword>
<dbReference type="CDD" id="cd03467">
    <property type="entry name" value="Rieske"/>
    <property type="match status" value="1"/>
</dbReference>
<dbReference type="InterPro" id="IPR017941">
    <property type="entry name" value="Rieske_2Fe-2S"/>
</dbReference>
<protein>
    <submittedName>
        <fullName evidence="9">Ubiquinol-cytochrome C reductase iron-sulfur subunit</fullName>
    </submittedName>
</protein>
<dbReference type="RefSeq" id="WP_020221313.1">
    <property type="nucleotide sequence ID" value="NZ_BANO01000051.1"/>
</dbReference>
<dbReference type="PRINTS" id="PR00162">
    <property type="entry name" value="RIESKE"/>
</dbReference>
<evidence type="ECO:0000256" key="3">
    <source>
        <dbReference type="ARBA" id="ARBA00023004"/>
    </source>
</evidence>
<evidence type="ECO:0000256" key="2">
    <source>
        <dbReference type="ARBA" id="ARBA00022723"/>
    </source>
</evidence>
<dbReference type="PROSITE" id="PS51296">
    <property type="entry name" value="RIESKE"/>
    <property type="match status" value="1"/>
</dbReference>
<evidence type="ECO:0000259" key="8">
    <source>
        <dbReference type="PROSITE" id="PS51296"/>
    </source>
</evidence>
<evidence type="ECO:0000256" key="1">
    <source>
        <dbReference type="ARBA" id="ARBA00022714"/>
    </source>
</evidence>
<dbReference type="OrthoDB" id="5623at2157"/>
<proteinExistence type="predicted"/>
<comment type="caution">
    <text evidence="9">The sequence shown here is derived from an EMBL/GenBank/DDBJ whole genome shotgun (WGS) entry which is preliminary data.</text>
</comment>
<dbReference type="eggNOG" id="arCOG01720">
    <property type="taxonomic scope" value="Archaea"/>
</dbReference>
<feature type="domain" description="Rieske" evidence="8">
    <location>
        <begin position="135"/>
        <end position="204"/>
    </location>
</feature>
<dbReference type="GO" id="GO:0046872">
    <property type="term" value="F:metal ion binding"/>
    <property type="evidence" value="ECO:0007669"/>
    <property type="project" value="UniProtKB-KW"/>
</dbReference>
<dbReference type="Proteomes" id="UP000016986">
    <property type="component" value="Unassembled WGS sequence"/>
</dbReference>
<feature type="region of interest" description="Disordered" evidence="7">
    <location>
        <begin position="1"/>
        <end position="22"/>
    </location>
</feature>
<keyword evidence="1" id="KW-0001">2Fe-2S</keyword>
<organism evidence="9 10">
    <name type="scientific">Halarchaeum acidiphilum MH1-52-1</name>
    <dbReference type="NCBI Taxonomy" id="1261545"/>
    <lineage>
        <taxon>Archaea</taxon>
        <taxon>Methanobacteriati</taxon>
        <taxon>Methanobacteriota</taxon>
        <taxon>Stenosarchaea group</taxon>
        <taxon>Halobacteria</taxon>
        <taxon>Halobacteriales</taxon>
        <taxon>Halobacteriaceae</taxon>
    </lineage>
</organism>
<dbReference type="Pfam" id="PF00355">
    <property type="entry name" value="Rieske"/>
    <property type="match status" value="1"/>
</dbReference>
<dbReference type="Gene3D" id="2.102.10.10">
    <property type="entry name" value="Rieske [2Fe-2S] iron-sulphur domain"/>
    <property type="match status" value="1"/>
</dbReference>
<comment type="cofactor">
    <cofactor evidence="6">
        <name>[2Fe-2S] cluster</name>
        <dbReference type="ChEBI" id="CHEBI:190135"/>
    </cofactor>
</comment>
<dbReference type="GO" id="GO:0016020">
    <property type="term" value="C:membrane"/>
    <property type="evidence" value="ECO:0007669"/>
    <property type="project" value="InterPro"/>
</dbReference>
<dbReference type="PANTHER" id="PTHR10134">
    <property type="entry name" value="CYTOCHROME B-C1 COMPLEX SUBUNIT RIESKE, MITOCHONDRIAL"/>
    <property type="match status" value="1"/>
</dbReference>
<dbReference type="InterPro" id="IPR014349">
    <property type="entry name" value="Rieske_Fe-S_prot"/>
</dbReference>
<evidence type="ECO:0000313" key="10">
    <source>
        <dbReference type="Proteomes" id="UP000016986"/>
    </source>
</evidence>
<dbReference type="InterPro" id="IPR036922">
    <property type="entry name" value="Rieske_2Fe-2S_sf"/>
</dbReference>
<dbReference type="SUPFAM" id="SSF50022">
    <property type="entry name" value="ISP domain"/>
    <property type="match status" value="1"/>
</dbReference>
<keyword evidence="3" id="KW-0408">Iron</keyword>